<dbReference type="GO" id="GO:0006297">
    <property type="term" value="P:nucleotide-excision repair, DNA gap filling"/>
    <property type="evidence" value="ECO:0007669"/>
    <property type="project" value="TreeGrafter"/>
</dbReference>
<dbReference type="GO" id="GO:0003887">
    <property type="term" value="F:DNA-directed DNA polymerase activity"/>
    <property type="evidence" value="ECO:0007669"/>
    <property type="project" value="UniProtKB-KW"/>
</dbReference>
<comment type="function">
    <text evidence="1">DNA polymerase II participates in chromosomal DNA replication.</text>
</comment>
<keyword evidence="1" id="KW-0239">DNA-directed DNA polymerase</keyword>
<name>A0A914D6Q0_9BILA</name>
<keyword evidence="1" id="KW-0862">Zinc</keyword>
<organism evidence="2 3">
    <name type="scientific">Acrobeloides nanus</name>
    <dbReference type="NCBI Taxonomy" id="290746"/>
    <lineage>
        <taxon>Eukaryota</taxon>
        <taxon>Metazoa</taxon>
        <taxon>Ecdysozoa</taxon>
        <taxon>Nematoda</taxon>
        <taxon>Chromadorea</taxon>
        <taxon>Rhabditida</taxon>
        <taxon>Tylenchina</taxon>
        <taxon>Cephalobomorpha</taxon>
        <taxon>Cephaloboidea</taxon>
        <taxon>Cephalobidae</taxon>
        <taxon>Acrobeloides</taxon>
    </lineage>
</organism>
<dbReference type="Gene3D" id="3.30.342.10">
    <property type="entry name" value="DNA Polymerase, chain B, domain 1"/>
    <property type="match status" value="1"/>
</dbReference>
<keyword evidence="1" id="KW-0235">DNA replication</keyword>
<dbReference type="Proteomes" id="UP000887540">
    <property type="component" value="Unplaced"/>
</dbReference>
<dbReference type="WBParaSite" id="ACRNAN_scaffold187.g31989.t1">
    <property type="protein sequence ID" value="ACRNAN_scaffold187.g31989.t1"/>
    <property type="gene ID" value="ACRNAN_scaffold187.g31989"/>
</dbReference>
<keyword evidence="1" id="KW-0863">Zinc-finger</keyword>
<dbReference type="GO" id="GO:0045004">
    <property type="term" value="P:DNA replication proofreading"/>
    <property type="evidence" value="ECO:0007669"/>
    <property type="project" value="TreeGrafter"/>
</dbReference>
<dbReference type="GO" id="GO:0003677">
    <property type="term" value="F:DNA binding"/>
    <property type="evidence" value="ECO:0007669"/>
    <property type="project" value="UniProtKB-KW"/>
</dbReference>
<dbReference type="InterPro" id="IPR012337">
    <property type="entry name" value="RNaseH-like_sf"/>
</dbReference>
<dbReference type="PANTHER" id="PTHR10670:SF0">
    <property type="entry name" value="DNA POLYMERASE EPSILON CATALYTIC SUBUNIT A"/>
    <property type="match status" value="1"/>
</dbReference>
<keyword evidence="1" id="KW-0004">4Fe-4S</keyword>
<evidence type="ECO:0000313" key="2">
    <source>
        <dbReference type="Proteomes" id="UP000887540"/>
    </source>
</evidence>
<keyword evidence="1" id="KW-0548">Nucleotidyltransferase</keyword>
<evidence type="ECO:0000256" key="1">
    <source>
        <dbReference type="RuleBase" id="RU365029"/>
    </source>
</evidence>
<keyword evidence="1" id="KW-0411">Iron-sulfur</keyword>
<dbReference type="PANTHER" id="PTHR10670">
    <property type="entry name" value="DNA POLYMERASE EPSILON CATALYTIC SUBUNIT A"/>
    <property type="match status" value="1"/>
</dbReference>
<keyword evidence="1" id="KW-0408">Iron</keyword>
<dbReference type="SUPFAM" id="SSF53098">
    <property type="entry name" value="Ribonuclease H-like"/>
    <property type="match status" value="1"/>
</dbReference>
<dbReference type="GO" id="GO:0051539">
    <property type="term" value="F:4 iron, 4 sulfur cluster binding"/>
    <property type="evidence" value="ECO:0007669"/>
    <property type="project" value="UniProtKB-KW"/>
</dbReference>
<comment type="cofactor">
    <cofactor evidence="1">
        <name>[4Fe-4S] cluster</name>
        <dbReference type="ChEBI" id="CHEBI:49883"/>
    </cofactor>
</comment>
<dbReference type="AlphaFoldDB" id="A0A914D6Q0"/>
<evidence type="ECO:0000313" key="3">
    <source>
        <dbReference type="WBParaSite" id="ACRNAN_scaffold187.g31989.t1"/>
    </source>
</evidence>
<dbReference type="GO" id="GO:0008270">
    <property type="term" value="F:zinc ion binding"/>
    <property type="evidence" value="ECO:0007669"/>
    <property type="project" value="UniProtKB-KW"/>
</dbReference>
<keyword evidence="1" id="KW-0808">Transferase</keyword>
<proteinExistence type="inferred from homology"/>
<dbReference type="GO" id="GO:0006287">
    <property type="term" value="P:base-excision repair, gap-filling"/>
    <property type="evidence" value="ECO:0007669"/>
    <property type="project" value="TreeGrafter"/>
</dbReference>
<dbReference type="GO" id="GO:0000278">
    <property type="term" value="P:mitotic cell cycle"/>
    <property type="evidence" value="ECO:0007669"/>
    <property type="project" value="TreeGrafter"/>
</dbReference>
<keyword evidence="1" id="KW-0479">Metal-binding</keyword>
<accession>A0A914D6Q0</accession>
<dbReference type="GO" id="GO:0006272">
    <property type="term" value="P:leading strand elongation"/>
    <property type="evidence" value="ECO:0007669"/>
    <property type="project" value="TreeGrafter"/>
</dbReference>
<dbReference type="GO" id="GO:0008622">
    <property type="term" value="C:epsilon DNA polymerase complex"/>
    <property type="evidence" value="ECO:0007669"/>
    <property type="project" value="InterPro"/>
</dbReference>
<dbReference type="EC" id="2.7.7.7" evidence="1"/>
<keyword evidence="1" id="KW-0238">DNA-binding</keyword>
<dbReference type="GO" id="GO:0008310">
    <property type="term" value="F:single-stranded DNA 3'-5' DNA exonuclease activity"/>
    <property type="evidence" value="ECO:0007669"/>
    <property type="project" value="TreeGrafter"/>
</dbReference>
<reference evidence="3" key="1">
    <citation type="submission" date="2022-11" db="UniProtKB">
        <authorList>
            <consortium name="WormBaseParasite"/>
        </authorList>
    </citation>
    <scope>IDENTIFICATION</scope>
</reference>
<comment type="similarity">
    <text evidence="1">Belongs to the DNA polymerase type-B family.</text>
</comment>
<comment type="subcellular location">
    <subcellularLocation>
        <location evidence="1">Nucleus</location>
    </subcellularLocation>
</comment>
<keyword evidence="1" id="KW-0539">Nucleus</keyword>
<sequence>MEIEEKEDLVVQETDKNYKERLDAIKKRDLTDAKFGYQRLTDRTPRNGWLVNVQPSESFDELTKTVISVVDFYFLQDDGSRFKISYPFKPYLYVGTTPGYELHVASYLGKKYNYITIDHVEKENLDLKNHLSGLKSKFLKISFPSTMELMRFKKEIMPQIYKNQNDLKARTNYNAFLERHLGSAQYENMREVYQEIIDIREYDLPYHMRVCIDEKFFVGLWYTVIGRDVDTQRPIIKRNEDLIDQPDPV</sequence>
<comment type="catalytic activity">
    <reaction evidence="1">
        <text>DNA(n) + a 2'-deoxyribonucleoside 5'-triphosphate = DNA(n+1) + diphosphate</text>
        <dbReference type="Rhea" id="RHEA:22508"/>
        <dbReference type="Rhea" id="RHEA-COMP:17339"/>
        <dbReference type="Rhea" id="RHEA-COMP:17340"/>
        <dbReference type="ChEBI" id="CHEBI:33019"/>
        <dbReference type="ChEBI" id="CHEBI:61560"/>
        <dbReference type="ChEBI" id="CHEBI:173112"/>
        <dbReference type="EC" id="2.7.7.7"/>
    </reaction>
</comment>
<dbReference type="InterPro" id="IPR029703">
    <property type="entry name" value="POL2"/>
</dbReference>
<protein>
    <recommendedName>
        <fullName evidence="1">DNA polymerase epsilon catalytic subunit</fullName>
        <ecNumber evidence="1">2.7.7.7</ecNumber>
    </recommendedName>
</protein>
<keyword evidence="2" id="KW-1185">Reference proteome</keyword>